<keyword evidence="2" id="KW-1185">Reference proteome</keyword>
<gene>
    <name evidence="1" type="ORF">CACET_c17680</name>
</gene>
<dbReference type="PATRIC" id="fig|84022.6.peg.1762"/>
<evidence type="ECO:0000313" key="2">
    <source>
        <dbReference type="Proteomes" id="UP000035704"/>
    </source>
</evidence>
<dbReference type="Proteomes" id="UP000035704">
    <property type="component" value="Chromosome"/>
</dbReference>
<sequence>MTLGEKFGNNCVRLRPMSLRTLKFRDVDLYRIREKMKESVKKPQYSNVRSLVLI</sequence>
<dbReference type="KEGG" id="cace:CACET_c17680"/>
<name>A0A0G3W969_9CLOT</name>
<evidence type="ECO:0000313" key="1">
    <source>
        <dbReference type="EMBL" id="AKL95216.1"/>
    </source>
</evidence>
<organism evidence="1 2">
    <name type="scientific">Clostridium aceticum</name>
    <dbReference type="NCBI Taxonomy" id="84022"/>
    <lineage>
        <taxon>Bacteria</taxon>
        <taxon>Bacillati</taxon>
        <taxon>Bacillota</taxon>
        <taxon>Clostridia</taxon>
        <taxon>Eubacteriales</taxon>
        <taxon>Clostridiaceae</taxon>
        <taxon>Clostridium</taxon>
    </lineage>
</organism>
<dbReference type="EMBL" id="CP009687">
    <property type="protein sequence ID" value="AKL95216.1"/>
    <property type="molecule type" value="Genomic_DNA"/>
</dbReference>
<reference evidence="1 2" key="1">
    <citation type="submission" date="2014-10" db="EMBL/GenBank/DDBJ databases">
        <title>Genome sequence of Clostridium aceticum DSM 1496.</title>
        <authorList>
            <person name="Poehlein A."/>
            <person name="Schiel-Bengelsdorf B."/>
            <person name="Gottschalk G."/>
            <person name="Duerre P."/>
            <person name="Daniel R."/>
        </authorList>
    </citation>
    <scope>NUCLEOTIDE SEQUENCE [LARGE SCALE GENOMIC DNA]</scope>
    <source>
        <strain evidence="1 2">DSM 1496</strain>
    </source>
</reference>
<dbReference type="STRING" id="84022.CACET_c17680"/>
<dbReference type="AlphaFoldDB" id="A0A0G3W969"/>
<accession>A0A0G3W969</accession>
<protein>
    <submittedName>
        <fullName evidence="1">Uncharacterized protein</fullName>
    </submittedName>
</protein>
<proteinExistence type="predicted"/>